<sequence>MRYGVTIKGWPKGLPFQKPSAFGGALDPLIVLHDAWNTGAAHFRKIGDEEFSKWKAECAEGIRDQTVTMKPRKKRSDAGVSKKGKGKENVPEKPCDEADNEEEEEEEPETNAKAKKTQVQGKAKANSRGGQKANGRGGQKAETGGEDNSEWVDSDSEDEPVALKSPK</sequence>
<name>A0ABR3EJG4_9AGAR</name>
<feature type="non-terminal residue" evidence="2">
    <location>
        <position position="167"/>
    </location>
</feature>
<evidence type="ECO:0000313" key="2">
    <source>
        <dbReference type="EMBL" id="KAL0562985.1"/>
    </source>
</evidence>
<feature type="compositionally biased region" description="Acidic residues" evidence="1">
    <location>
        <begin position="97"/>
        <end position="109"/>
    </location>
</feature>
<organism evidence="2 3">
    <name type="scientific">Marasmius crinis-equi</name>
    <dbReference type="NCBI Taxonomy" id="585013"/>
    <lineage>
        <taxon>Eukaryota</taxon>
        <taxon>Fungi</taxon>
        <taxon>Dikarya</taxon>
        <taxon>Basidiomycota</taxon>
        <taxon>Agaricomycotina</taxon>
        <taxon>Agaricomycetes</taxon>
        <taxon>Agaricomycetidae</taxon>
        <taxon>Agaricales</taxon>
        <taxon>Marasmiineae</taxon>
        <taxon>Marasmiaceae</taxon>
        <taxon>Marasmius</taxon>
    </lineage>
</organism>
<dbReference type="EMBL" id="JBAHYK010004111">
    <property type="protein sequence ID" value="KAL0562985.1"/>
    <property type="molecule type" value="Genomic_DNA"/>
</dbReference>
<feature type="compositionally biased region" description="Acidic residues" evidence="1">
    <location>
        <begin position="144"/>
        <end position="160"/>
    </location>
</feature>
<protein>
    <submittedName>
        <fullName evidence="2">Uncharacterized protein</fullName>
    </submittedName>
</protein>
<evidence type="ECO:0000256" key="1">
    <source>
        <dbReference type="SAM" id="MobiDB-lite"/>
    </source>
</evidence>
<gene>
    <name evidence="2" type="ORF">V5O48_019094</name>
</gene>
<feature type="region of interest" description="Disordered" evidence="1">
    <location>
        <begin position="60"/>
        <end position="167"/>
    </location>
</feature>
<feature type="compositionally biased region" description="Basic and acidic residues" evidence="1">
    <location>
        <begin position="86"/>
        <end position="96"/>
    </location>
</feature>
<proteinExistence type="predicted"/>
<accession>A0ABR3EJG4</accession>
<evidence type="ECO:0000313" key="3">
    <source>
        <dbReference type="Proteomes" id="UP001465976"/>
    </source>
</evidence>
<comment type="caution">
    <text evidence="2">The sequence shown here is derived from an EMBL/GenBank/DDBJ whole genome shotgun (WGS) entry which is preliminary data.</text>
</comment>
<dbReference type="Proteomes" id="UP001465976">
    <property type="component" value="Unassembled WGS sequence"/>
</dbReference>
<reference evidence="2 3" key="1">
    <citation type="submission" date="2024-02" db="EMBL/GenBank/DDBJ databases">
        <title>A draft genome for the cacao thread blight pathogen Marasmius crinis-equi.</title>
        <authorList>
            <person name="Cohen S.P."/>
            <person name="Baruah I.K."/>
            <person name="Amoako-Attah I."/>
            <person name="Bukari Y."/>
            <person name="Meinhardt L.W."/>
            <person name="Bailey B.A."/>
        </authorList>
    </citation>
    <scope>NUCLEOTIDE SEQUENCE [LARGE SCALE GENOMIC DNA]</scope>
    <source>
        <strain evidence="2 3">GH-76</strain>
    </source>
</reference>
<keyword evidence="3" id="KW-1185">Reference proteome</keyword>